<dbReference type="EMBL" id="LBFC01000023">
    <property type="protein sequence ID" value="ONN26484.1"/>
    <property type="molecule type" value="Genomic_DNA"/>
</dbReference>
<dbReference type="SFLD" id="SFLDS00029">
    <property type="entry name" value="Radical_SAM"/>
    <property type="match status" value="1"/>
</dbReference>
<name>A0ABX3IH17_9BACT</name>
<keyword evidence="6" id="KW-0411">Iron-sulfur</keyword>
<evidence type="ECO:0000256" key="5">
    <source>
        <dbReference type="ARBA" id="ARBA00023004"/>
    </source>
</evidence>
<dbReference type="SUPFAM" id="SSF102114">
    <property type="entry name" value="Radical SAM enzymes"/>
    <property type="match status" value="1"/>
</dbReference>
<dbReference type="Proteomes" id="UP000242616">
    <property type="component" value="Unassembled WGS sequence"/>
</dbReference>
<evidence type="ECO:0000256" key="1">
    <source>
        <dbReference type="ARBA" id="ARBA00001966"/>
    </source>
</evidence>
<comment type="caution">
    <text evidence="8">The sequence shown here is derived from an EMBL/GenBank/DDBJ whole genome shotgun (WGS) entry which is preliminary data.</text>
</comment>
<keyword evidence="4" id="KW-0479">Metal-binding</keyword>
<keyword evidence="5" id="KW-0408">Iron</keyword>
<dbReference type="PANTHER" id="PTHR43787">
    <property type="entry name" value="FEMO COFACTOR BIOSYNTHESIS PROTEIN NIFB-RELATED"/>
    <property type="match status" value="1"/>
</dbReference>
<keyword evidence="2" id="KW-0004">4Fe-4S</keyword>
<evidence type="ECO:0000256" key="6">
    <source>
        <dbReference type="ARBA" id="ARBA00023014"/>
    </source>
</evidence>
<sequence length="445" mass="52311">MNKYKKSKYNVSFEEDNKVIFVNYLTRAIATVDKEKAEMIKEILREPNREWKEEYKKLKDDLIYGGYLVNKYFDELQHLKMLNYISRYDTSSPVFTILSTLQCNFDCVYCYESKEGPSMTQETAQEISDYLCEIATKKRKISIGWFGGEPLVNFDVIKLINRNVIETCDKYHTDFVSSISTNGYLLDEDKAKYFDELDIKNVQITFDGPPQYHNKYRPLKGGKGTFETIYNNTKRLLEMTKETHISLRVNVGVENYDKIPELLEMFDDFPKERIRIYFRWIFQASEDNREFYAKLHEFKGLNSFKKISKFYIEAAKKGFKVFFPILTQNRYCEYDSVSSTVIGPKGEIYPCTVAIAKGAVFGKVTKNGIEYEKEKYLYWHKPDAFEDEECKNCKILPICMGGCRNARLQGSKGCPEEKRDVEHFAKVWYFTKTLENKCKICEVEK</sequence>
<organism evidence="8 9">
    <name type="scientific">Thermosipho affectus</name>
    <dbReference type="NCBI Taxonomy" id="660294"/>
    <lineage>
        <taxon>Bacteria</taxon>
        <taxon>Thermotogati</taxon>
        <taxon>Thermotogota</taxon>
        <taxon>Thermotogae</taxon>
        <taxon>Thermotogales</taxon>
        <taxon>Fervidobacteriaceae</taxon>
        <taxon>Thermosipho</taxon>
    </lineage>
</organism>
<dbReference type="PROSITE" id="PS51918">
    <property type="entry name" value="RADICAL_SAM"/>
    <property type="match status" value="1"/>
</dbReference>
<comment type="cofactor">
    <cofactor evidence="1">
        <name>[4Fe-4S] cluster</name>
        <dbReference type="ChEBI" id="CHEBI:49883"/>
    </cofactor>
</comment>
<evidence type="ECO:0000313" key="9">
    <source>
        <dbReference type="Proteomes" id="UP000242616"/>
    </source>
</evidence>
<dbReference type="SFLD" id="SFLDG01384">
    <property type="entry name" value="thioether_bond_formation_requi"/>
    <property type="match status" value="1"/>
</dbReference>
<evidence type="ECO:0000256" key="3">
    <source>
        <dbReference type="ARBA" id="ARBA00022691"/>
    </source>
</evidence>
<gene>
    <name evidence="8" type="ORF">XJ44_08435</name>
</gene>
<accession>A0ABX3IH17</accession>
<evidence type="ECO:0000256" key="4">
    <source>
        <dbReference type="ARBA" id="ARBA00022723"/>
    </source>
</evidence>
<dbReference type="InterPro" id="IPR013785">
    <property type="entry name" value="Aldolase_TIM"/>
</dbReference>
<dbReference type="Gene3D" id="3.20.20.70">
    <property type="entry name" value="Aldolase class I"/>
    <property type="match status" value="1"/>
</dbReference>
<feature type="domain" description="Radical SAM core" evidence="7">
    <location>
        <begin position="89"/>
        <end position="313"/>
    </location>
</feature>
<dbReference type="InterPro" id="IPR058240">
    <property type="entry name" value="rSAM_sf"/>
</dbReference>
<dbReference type="Pfam" id="PF04055">
    <property type="entry name" value="Radical_SAM"/>
    <property type="match status" value="1"/>
</dbReference>
<dbReference type="InterPro" id="IPR023885">
    <property type="entry name" value="4Fe4S-binding_SPASM_dom"/>
</dbReference>
<dbReference type="SFLD" id="SFLDG01067">
    <property type="entry name" value="SPASM/twitch_domain_containing"/>
    <property type="match status" value="1"/>
</dbReference>
<proteinExistence type="predicted"/>
<dbReference type="SFLD" id="SFLDG01386">
    <property type="entry name" value="main_SPASM_domain-containing"/>
    <property type="match status" value="1"/>
</dbReference>
<evidence type="ECO:0000259" key="7">
    <source>
        <dbReference type="PROSITE" id="PS51918"/>
    </source>
</evidence>
<reference evidence="8 9" key="1">
    <citation type="submission" date="2015-06" db="EMBL/GenBank/DDBJ databases">
        <title>Genome sequencing of Thermotogales isolates from hydrothermal vents.</title>
        <authorList>
            <person name="Haverkamp T.H."/>
            <person name="Kublanov I.V."/>
            <person name="Nesbo C.L."/>
        </authorList>
    </citation>
    <scope>NUCLEOTIDE SEQUENCE [LARGE SCALE GENOMIC DNA]</scope>
    <source>
        <strain evidence="9">ik275mar</strain>
    </source>
</reference>
<dbReference type="InterPro" id="IPR023867">
    <property type="entry name" value="Sulphatase_maturase_rSAM"/>
</dbReference>
<evidence type="ECO:0000313" key="8">
    <source>
        <dbReference type="EMBL" id="ONN26484.1"/>
    </source>
</evidence>
<dbReference type="RefSeq" id="WP_077198722.1">
    <property type="nucleotide sequence ID" value="NZ_LBFC01000023.1"/>
</dbReference>
<protein>
    <submittedName>
        <fullName evidence="8">Radical SAM protein</fullName>
    </submittedName>
</protein>
<keyword evidence="9" id="KW-1185">Reference proteome</keyword>
<dbReference type="InterPro" id="IPR007197">
    <property type="entry name" value="rSAM"/>
</dbReference>
<dbReference type="PANTHER" id="PTHR43787:SF3">
    <property type="entry name" value="ARYLSULFATASE REGULATORY PROTEIN"/>
    <property type="match status" value="1"/>
</dbReference>
<dbReference type="CDD" id="cd01335">
    <property type="entry name" value="Radical_SAM"/>
    <property type="match status" value="1"/>
</dbReference>
<evidence type="ECO:0000256" key="2">
    <source>
        <dbReference type="ARBA" id="ARBA00022485"/>
    </source>
</evidence>
<keyword evidence="3" id="KW-0949">S-adenosyl-L-methionine</keyword>
<dbReference type="NCBIfam" id="TIGR04085">
    <property type="entry name" value="rSAM_more_4Fe4S"/>
    <property type="match status" value="1"/>
</dbReference>